<dbReference type="Gene3D" id="1.10.490.10">
    <property type="entry name" value="Globins"/>
    <property type="match status" value="1"/>
</dbReference>
<reference evidence="5 6" key="1">
    <citation type="submission" date="2018-03" db="EMBL/GenBank/DDBJ databases">
        <title>Genomic Encyclopedia of Type Strains, Phase III (KMG-III): the genomes of soil and plant-associated and newly described type strains.</title>
        <authorList>
            <person name="Whitman W."/>
        </authorList>
    </citation>
    <scope>NUCLEOTIDE SEQUENCE [LARGE SCALE GENOMIC DNA]</scope>
    <source>
        <strain evidence="5 6">CGMCC 1.12700</strain>
    </source>
</reference>
<evidence type="ECO:0000313" key="6">
    <source>
        <dbReference type="Proteomes" id="UP000240572"/>
    </source>
</evidence>
<protein>
    <submittedName>
        <fullName evidence="5">Hemoglobin</fullName>
    </submittedName>
</protein>
<keyword evidence="4" id="KW-0408">Iron</keyword>
<keyword evidence="2" id="KW-0349">Heme</keyword>
<organism evidence="5 6">
    <name type="scientific">Taibaiella chishuiensis</name>
    <dbReference type="NCBI Taxonomy" id="1434707"/>
    <lineage>
        <taxon>Bacteria</taxon>
        <taxon>Pseudomonadati</taxon>
        <taxon>Bacteroidota</taxon>
        <taxon>Chitinophagia</taxon>
        <taxon>Chitinophagales</taxon>
        <taxon>Chitinophagaceae</taxon>
        <taxon>Taibaiella</taxon>
    </lineage>
</organism>
<gene>
    <name evidence="5" type="ORF">B0I18_101902</name>
</gene>
<dbReference type="InterPro" id="IPR012292">
    <property type="entry name" value="Globin/Proto"/>
</dbReference>
<name>A0A2P8DBZ9_9BACT</name>
<keyword evidence="6" id="KW-1185">Reference proteome</keyword>
<dbReference type="OrthoDB" id="25954at2"/>
<sequence length="128" mass="15028">MDIRNREDIELLVNEFYTAIRGDELLGPIFNGVIGDRWSYHLEKMYSFWETVLLGNHTYSGAPFMPHARLPLEQRHFDRWLQLFDQTADRHFEGDIADDAKARAAKMAVMFLAKINYLKEHGQFRPLA</sequence>
<proteinExistence type="predicted"/>
<accession>A0A2P8DBZ9</accession>
<dbReference type="GO" id="GO:0020037">
    <property type="term" value="F:heme binding"/>
    <property type="evidence" value="ECO:0007669"/>
    <property type="project" value="InterPro"/>
</dbReference>
<comment type="caution">
    <text evidence="5">The sequence shown here is derived from an EMBL/GenBank/DDBJ whole genome shotgun (WGS) entry which is preliminary data.</text>
</comment>
<dbReference type="CDD" id="cd08916">
    <property type="entry name" value="TrHb3_P"/>
    <property type="match status" value="1"/>
</dbReference>
<evidence type="ECO:0000256" key="4">
    <source>
        <dbReference type="ARBA" id="ARBA00023004"/>
    </source>
</evidence>
<evidence type="ECO:0000256" key="1">
    <source>
        <dbReference type="ARBA" id="ARBA00022448"/>
    </source>
</evidence>
<dbReference type="GO" id="GO:0046872">
    <property type="term" value="F:metal ion binding"/>
    <property type="evidence" value="ECO:0007669"/>
    <property type="project" value="UniProtKB-KW"/>
</dbReference>
<evidence type="ECO:0000313" key="5">
    <source>
        <dbReference type="EMBL" id="PSK94742.1"/>
    </source>
</evidence>
<keyword evidence="3" id="KW-0479">Metal-binding</keyword>
<evidence type="ECO:0000256" key="2">
    <source>
        <dbReference type="ARBA" id="ARBA00022617"/>
    </source>
</evidence>
<dbReference type="Pfam" id="PF01152">
    <property type="entry name" value="Bac_globin"/>
    <property type="match status" value="1"/>
</dbReference>
<dbReference type="InterPro" id="IPR001486">
    <property type="entry name" value="Hemoglobin_trunc"/>
</dbReference>
<dbReference type="SUPFAM" id="SSF46458">
    <property type="entry name" value="Globin-like"/>
    <property type="match status" value="1"/>
</dbReference>
<dbReference type="AlphaFoldDB" id="A0A2P8DBZ9"/>
<evidence type="ECO:0000256" key="3">
    <source>
        <dbReference type="ARBA" id="ARBA00022723"/>
    </source>
</evidence>
<dbReference type="RefSeq" id="WP_106521429.1">
    <property type="nucleotide sequence ID" value="NZ_PYGD01000001.1"/>
</dbReference>
<dbReference type="GO" id="GO:0019825">
    <property type="term" value="F:oxygen binding"/>
    <property type="evidence" value="ECO:0007669"/>
    <property type="project" value="InterPro"/>
</dbReference>
<dbReference type="EMBL" id="PYGD01000001">
    <property type="protein sequence ID" value="PSK94742.1"/>
    <property type="molecule type" value="Genomic_DNA"/>
</dbReference>
<dbReference type="InterPro" id="IPR009050">
    <property type="entry name" value="Globin-like_sf"/>
</dbReference>
<keyword evidence="1" id="KW-0813">Transport</keyword>
<dbReference type="Proteomes" id="UP000240572">
    <property type="component" value="Unassembled WGS sequence"/>
</dbReference>